<keyword evidence="8" id="KW-0479">Metal-binding</keyword>
<evidence type="ECO:0000256" key="9">
    <source>
        <dbReference type="ARBA" id="ARBA00022729"/>
    </source>
</evidence>
<dbReference type="InterPro" id="IPR003644">
    <property type="entry name" value="Calx_beta"/>
</dbReference>
<keyword evidence="10" id="KW-0677">Repeat</keyword>
<keyword evidence="5" id="KW-1003">Cell membrane</keyword>
<proteinExistence type="inferred from homology"/>
<dbReference type="EMBL" id="DF145382">
    <property type="protein sequence ID" value="GAA58145.1"/>
    <property type="molecule type" value="Genomic_DNA"/>
</dbReference>
<dbReference type="GO" id="GO:0098794">
    <property type="term" value="C:postsynapse"/>
    <property type="evidence" value="ECO:0007669"/>
    <property type="project" value="TreeGrafter"/>
</dbReference>
<dbReference type="GO" id="GO:0005516">
    <property type="term" value="F:calmodulin binding"/>
    <property type="evidence" value="ECO:0007669"/>
    <property type="project" value="UniProtKB-KW"/>
</dbReference>
<dbReference type="Gene3D" id="1.20.1420.30">
    <property type="entry name" value="NCX, central ion-binding region"/>
    <property type="match status" value="1"/>
</dbReference>
<keyword evidence="16 21" id="KW-0472">Membrane</keyword>
<dbReference type="GO" id="GO:0098703">
    <property type="term" value="P:calcium ion import across plasma membrane"/>
    <property type="evidence" value="ECO:0007669"/>
    <property type="project" value="TreeGrafter"/>
</dbReference>
<keyword evidence="6" id="KW-0109">Calcium transport</keyword>
<keyword evidence="25" id="KW-1185">Reference proteome</keyword>
<dbReference type="InterPro" id="IPR004836">
    <property type="entry name" value="Na_Ca_Ex"/>
</dbReference>
<comment type="catalytic activity">
    <reaction evidence="19">
        <text>Ca(2+)(in) + 3 Na(+)(out) = Ca(2+)(out) + 3 Na(+)(in)</text>
        <dbReference type="Rhea" id="RHEA:69955"/>
        <dbReference type="ChEBI" id="CHEBI:29101"/>
        <dbReference type="ChEBI" id="CHEBI:29108"/>
    </reaction>
</comment>
<evidence type="ECO:0000256" key="11">
    <source>
        <dbReference type="ARBA" id="ARBA00022837"/>
    </source>
</evidence>
<feature type="transmembrane region" description="Helical" evidence="21">
    <location>
        <begin position="586"/>
        <end position="611"/>
    </location>
</feature>
<feature type="domain" description="Calx-beta" evidence="23">
    <location>
        <begin position="269"/>
        <end position="346"/>
    </location>
</feature>
<gene>
    <name evidence="24" type="ORF">CLF_113627</name>
</gene>
<feature type="region of interest" description="Disordered" evidence="20">
    <location>
        <begin position="193"/>
        <end position="213"/>
    </location>
</feature>
<feature type="transmembrane region" description="Helical" evidence="21">
    <location>
        <begin position="484"/>
        <end position="504"/>
    </location>
</feature>
<dbReference type="AlphaFoldDB" id="G7YYW6"/>
<feature type="transmembrane region" description="Helical" evidence="21">
    <location>
        <begin position="553"/>
        <end position="574"/>
    </location>
</feature>
<dbReference type="GO" id="GO:0042383">
    <property type="term" value="C:sarcolemma"/>
    <property type="evidence" value="ECO:0007669"/>
    <property type="project" value="TreeGrafter"/>
</dbReference>
<comment type="similarity">
    <text evidence="2">Belongs to the Ca(2+):cation antiporter (CaCA) (TC 2.A.19) family. SLC8 subfamily.</text>
</comment>
<dbReference type="GO" id="GO:0046872">
    <property type="term" value="F:metal ion binding"/>
    <property type="evidence" value="ECO:0007669"/>
    <property type="project" value="UniProtKB-KW"/>
</dbReference>
<dbReference type="PANTHER" id="PTHR11878:SF70">
    <property type="entry name" value="CALX-BETA DOMAIN-CONTAINING PROTEIN"/>
    <property type="match status" value="1"/>
</dbReference>
<organism evidence="24 25">
    <name type="scientific">Clonorchis sinensis</name>
    <name type="common">Chinese liver fluke</name>
    <dbReference type="NCBI Taxonomy" id="79923"/>
    <lineage>
        <taxon>Eukaryota</taxon>
        <taxon>Metazoa</taxon>
        <taxon>Spiralia</taxon>
        <taxon>Lophotrochozoa</taxon>
        <taxon>Platyhelminthes</taxon>
        <taxon>Trematoda</taxon>
        <taxon>Digenea</taxon>
        <taxon>Opisthorchiida</taxon>
        <taxon>Opisthorchiata</taxon>
        <taxon>Opisthorchiidae</taxon>
        <taxon>Clonorchis</taxon>
    </lineage>
</organism>
<feature type="non-terminal residue" evidence="24">
    <location>
        <position position="1"/>
    </location>
</feature>
<evidence type="ECO:0000256" key="15">
    <source>
        <dbReference type="ARBA" id="ARBA00023065"/>
    </source>
</evidence>
<feature type="transmembrane region" description="Helical" evidence="21">
    <location>
        <begin position="511"/>
        <end position="533"/>
    </location>
</feature>
<evidence type="ECO:0000313" key="24">
    <source>
        <dbReference type="EMBL" id="GAA58145.1"/>
    </source>
</evidence>
<accession>G7YYW6</accession>
<evidence type="ECO:0000256" key="8">
    <source>
        <dbReference type="ARBA" id="ARBA00022723"/>
    </source>
</evidence>
<reference key="2">
    <citation type="submission" date="2011-10" db="EMBL/GenBank/DDBJ databases">
        <title>The genome and transcriptome sequence of Clonorchis sinensis provide insights into the carcinogenic liver fluke.</title>
        <authorList>
            <person name="Wang X."/>
            <person name="Huang Y."/>
            <person name="Chen W."/>
            <person name="Liu H."/>
            <person name="Guo L."/>
            <person name="Chen Y."/>
            <person name="Luo F."/>
            <person name="Zhou W."/>
            <person name="Sun J."/>
            <person name="Mao Q."/>
            <person name="Liang P."/>
            <person name="Zhou C."/>
            <person name="Tian Y."/>
            <person name="Men J."/>
            <person name="Lv X."/>
            <person name="Huang L."/>
            <person name="Zhou J."/>
            <person name="Hu Y."/>
            <person name="Li R."/>
            <person name="Zhang F."/>
            <person name="Lei H."/>
            <person name="Li X."/>
            <person name="Hu X."/>
            <person name="Liang C."/>
            <person name="Xu J."/>
            <person name="Wu Z."/>
            <person name="Yu X."/>
        </authorList>
    </citation>
    <scope>NUCLEOTIDE SEQUENCE</scope>
    <source>
        <strain>Henan</strain>
    </source>
</reference>
<evidence type="ECO:0000256" key="10">
    <source>
        <dbReference type="ARBA" id="ARBA00022737"/>
    </source>
</evidence>
<evidence type="ECO:0000256" key="4">
    <source>
        <dbReference type="ARBA" id="ARBA00022449"/>
    </source>
</evidence>
<feature type="compositionally biased region" description="Polar residues" evidence="20">
    <location>
        <begin position="97"/>
        <end position="118"/>
    </location>
</feature>
<keyword evidence="15" id="KW-0406">Ion transport</keyword>
<dbReference type="InterPro" id="IPR044880">
    <property type="entry name" value="NCX_ion-bd_dom_sf"/>
</dbReference>
<keyword evidence="12" id="KW-0112">Calmodulin-binding</keyword>
<keyword evidence="13 21" id="KW-1133">Transmembrane helix</keyword>
<dbReference type="GO" id="GO:0030424">
    <property type="term" value="C:axon"/>
    <property type="evidence" value="ECO:0007669"/>
    <property type="project" value="TreeGrafter"/>
</dbReference>
<evidence type="ECO:0000256" key="16">
    <source>
        <dbReference type="ARBA" id="ARBA00023136"/>
    </source>
</evidence>
<evidence type="ECO:0000256" key="1">
    <source>
        <dbReference type="ARBA" id="ARBA00004651"/>
    </source>
</evidence>
<evidence type="ECO:0000256" key="21">
    <source>
        <dbReference type="SAM" id="Phobius"/>
    </source>
</evidence>
<evidence type="ECO:0000256" key="2">
    <source>
        <dbReference type="ARBA" id="ARBA00007489"/>
    </source>
</evidence>
<evidence type="ECO:0000256" key="20">
    <source>
        <dbReference type="SAM" id="MobiDB-lite"/>
    </source>
</evidence>
<evidence type="ECO:0000256" key="3">
    <source>
        <dbReference type="ARBA" id="ARBA00022448"/>
    </source>
</evidence>
<feature type="domain" description="Calx-beta" evidence="23">
    <location>
        <begin position="128"/>
        <end position="192"/>
    </location>
</feature>
<keyword evidence="7 21" id="KW-0812">Transmembrane</keyword>
<evidence type="ECO:0000313" key="25">
    <source>
        <dbReference type="Proteomes" id="UP000008909"/>
    </source>
</evidence>
<keyword evidence="9" id="KW-0732">Signal</keyword>
<evidence type="ECO:0000256" key="18">
    <source>
        <dbReference type="ARBA" id="ARBA00023201"/>
    </source>
</evidence>
<dbReference type="GO" id="GO:0007154">
    <property type="term" value="P:cell communication"/>
    <property type="evidence" value="ECO:0007669"/>
    <property type="project" value="InterPro"/>
</dbReference>
<evidence type="ECO:0000256" key="19">
    <source>
        <dbReference type="ARBA" id="ARBA00033667"/>
    </source>
</evidence>
<evidence type="ECO:0000256" key="7">
    <source>
        <dbReference type="ARBA" id="ARBA00022692"/>
    </source>
</evidence>
<feature type="compositionally biased region" description="Basic and acidic residues" evidence="20">
    <location>
        <begin position="77"/>
        <end position="95"/>
    </location>
</feature>
<keyword evidence="17" id="KW-0325">Glycoprotein</keyword>
<dbReference type="PRINTS" id="PR01259">
    <property type="entry name" value="NACAEXCHNGR"/>
</dbReference>
<keyword evidence="18" id="KW-0739">Sodium transport</keyword>
<evidence type="ECO:0000256" key="5">
    <source>
        <dbReference type="ARBA" id="ARBA00022475"/>
    </source>
</evidence>
<dbReference type="PANTHER" id="PTHR11878">
    <property type="entry name" value="SODIUM/CALCIUM EXCHANGER"/>
    <property type="match status" value="1"/>
</dbReference>
<dbReference type="GO" id="GO:0005432">
    <property type="term" value="F:calcium:sodium antiporter activity"/>
    <property type="evidence" value="ECO:0007669"/>
    <property type="project" value="InterPro"/>
</dbReference>
<dbReference type="Gene3D" id="2.60.40.2030">
    <property type="match status" value="2"/>
</dbReference>
<keyword evidence="14" id="KW-0915">Sodium</keyword>
<dbReference type="Proteomes" id="UP000008909">
    <property type="component" value="Unassembled WGS sequence"/>
</dbReference>
<evidence type="ECO:0000259" key="22">
    <source>
        <dbReference type="Pfam" id="PF01699"/>
    </source>
</evidence>
<comment type="subcellular location">
    <subcellularLocation>
        <location evidence="1">Cell membrane</location>
        <topology evidence="1">Multi-pass membrane protein</topology>
    </subcellularLocation>
</comment>
<dbReference type="InterPro" id="IPR051171">
    <property type="entry name" value="CaCA"/>
</dbReference>
<feature type="domain" description="Sodium/calcium exchanger membrane region" evidence="22">
    <location>
        <begin position="487"/>
        <end position="647"/>
    </location>
</feature>
<sequence>AFEQNQIDMQPSCRNSDCYFQDICAYNEGGKQPFGWAYFSSPTYMVSAGAREVSCLVHLRRHHVTSDAGSKTVAKSCTEDNSKTLAEKRETEKSRKSSQNHNVDTESVNARRTSTSKNSLTPTTEIFYVPFEVRPGSAQPGIHYEPISAGVLHFTGEENEQSILIGLNVDNSVPACSEPLDFYVILTSHHSNNLKRDKNAEDREEEQKNQNRLRVATPASPSVARVLLLSSDARDNVVANHSLPAEETSSVLPHYQWIDVTSTIASDCIEMQTGHYYATSDSTSVVVAVVRRGPCQQFCQVEIFTRDGTARAAENNNENGDYLPLTKDIEFQPGVSSHLISIQLIQHKPAFINALTVSHEKRLFFSLIVLKNGFVTPRRINRFRLTTNNRYFFAELRNPRGNCKLGDHKVAICYLNSVNSATDAQDVVERDISWSDQFRMAITLIPSVDENGIQVPLTNMDYALHVVTFFWKLLSAFLPPRKYLGGYLTFFLSLIFIGILTAIVEELSHMLGCVAALKTAVTGITLVAIGTSLPDAFASRTAARLDDSADNSIGNITGSNSVNVFLGLGVPWVISAIDAALRGKRFCVSTSGVCEASMLFLGMALLCLGNLICRRKVFAGELGGPVCSKWIAGLGCITLWIIYVLVLSLRAYDVIGWNISVPSSSCETTGK</sequence>
<keyword evidence="3" id="KW-0813">Transport</keyword>
<keyword evidence="4" id="KW-0050">Antiport</keyword>
<evidence type="ECO:0000256" key="13">
    <source>
        <dbReference type="ARBA" id="ARBA00022989"/>
    </source>
</evidence>
<dbReference type="InterPro" id="IPR038081">
    <property type="entry name" value="CalX-like_sf"/>
</dbReference>
<dbReference type="Pfam" id="PF03160">
    <property type="entry name" value="Calx-beta"/>
    <property type="match status" value="2"/>
</dbReference>
<protein>
    <submittedName>
        <fullName evidence="24">Sodium/calcium exchanger 1</fullName>
    </submittedName>
</protein>
<evidence type="ECO:0000256" key="17">
    <source>
        <dbReference type="ARBA" id="ARBA00023180"/>
    </source>
</evidence>
<feature type="transmembrane region" description="Helical" evidence="21">
    <location>
        <begin position="631"/>
        <end position="649"/>
    </location>
</feature>
<dbReference type="InterPro" id="IPR004837">
    <property type="entry name" value="NaCa_Exmemb"/>
</dbReference>
<dbReference type="SUPFAM" id="SSF141072">
    <property type="entry name" value="CalX-like"/>
    <property type="match status" value="1"/>
</dbReference>
<reference evidence="24" key="1">
    <citation type="journal article" date="2011" name="Genome Biol.">
        <title>The draft genome of the carcinogenic human liver fluke Clonorchis sinensis.</title>
        <authorList>
            <person name="Wang X."/>
            <person name="Chen W."/>
            <person name="Huang Y."/>
            <person name="Sun J."/>
            <person name="Men J."/>
            <person name="Liu H."/>
            <person name="Luo F."/>
            <person name="Guo L."/>
            <person name="Lv X."/>
            <person name="Deng C."/>
            <person name="Zhou C."/>
            <person name="Fan Y."/>
            <person name="Li X."/>
            <person name="Huang L."/>
            <person name="Hu Y."/>
            <person name="Liang C."/>
            <person name="Hu X."/>
            <person name="Xu J."/>
            <person name="Yu X."/>
        </authorList>
    </citation>
    <scope>NUCLEOTIDE SEQUENCE [LARGE SCALE GENOMIC DNA]</scope>
    <source>
        <strain evidence="24">Henan</strain>
    </source>
</reference>
<keyword evidence="11" id="KW-0106">Calcium</keyword>
<evidence type="ECO:0000259" key="23">
    <source>
        <dbReference type="Pfam" id="PF03160"/>
    </source>
</evidence>
<evidence type="ECO:0000256" key="14">
    <source>
        <dbReference type="ARBA" id="ARBA00023053"/>
    </source>
</evidence>
<evidence type="ECO:0000256" key="12">
    <source>
        <dbReference type="ARBA" id="ARBA00022860"/>
    </source>
</evidence>
<evidence type="ECO:0000256" key="6">
    <source>
        <dbReference type="ARBA" id="ARBA00022568"/>
    </source>
</evidence>
<feature type="compositionally biased region" description="Basic and acidic residues" evidence="20">
    <location>
        <begin position="194"/>
        <end position="209"/>
    </location>
</feature>
<name>G7YYW6_CLOSI</name>
<feature type="region of interest" description="Disordered" evidence="20">
    <location>
        <begin position="68"/>
        <end position="118"/>
    </location>
</feature>
<dbReference type="Pfam" id="PF01699">
    <property type="entry name" value="Na_Ca_ex"/>
    <property type="match status" value="1"/>
</dbReference>